<organism evidence="2 3">
    <name type="scientific">Nibrella saemangeumensis</name>
    <dbReference type="NCBI Taxonomy" id="1084526"/>
    <lineage>
        <taxon>Bacteria</taxon>
        <taxon>Pseudomonadati</taxon>
        <taxon>Bacteroidota</taxon>
        <taxon>Cytophagia</taxon>
        <taxon>Cytophagales</taxon>
        <taxon>Spirosomataceae</taxon>
        <taxon>Nibrella</taxon>
    </lineage>
</organism>
<proteinExistence type="predicted"/>
<dbReference type="PANTHER" id="PTHR24637">
    <property type="entry name" value="COLLAGEN"/>
    <property type="match status" value="1"/>
</dbReference>
<comment type="caution">
    <text evidence="2">The sequence shown here is derived from an EMBL/GenBank/DDBJ whole genome shotgun (WGS) entry which is preliminary data.</text>
</comment>
<dbReference type="Proteomes" id="UP001501175">
    <property type="component" value="Unassembled WGS sequence"/>
</dbReference>
<evidence type="ECO:0000256" key="1">
    <source>
        <dbReference type="SAM" id="MobiDB-lite"/>
    </source>
</evidence>
<feature type="region of interest" description="Disordered" evidence="1">
    <location>
        <begin position="403"/>
        <end position="422"/>
    </location>
</feature>
<sequence>MFLLEKFYEKVDRKIPDNRVGMVEPSDLRAVIKDLGFQLFSDLKSATAGWSPVFAVVPDGERRVMKLVDWTGSLGTKPLTGLYVGETGLVEDMAQAVDVRGVAGLDGMDGSDGLPGTPGAPGPKGWSPILAAVADGTRRVMQVVDWVGGEGAKPATGQFLTPTGLTTVLANALDMRGAPGADGVNGTPGALWFNGSGVPATATGSNGDYFLNTASGDVYRKQSGAWSLQGNIRGPQGTSGTPGTNGTNGATWFNSTGVPSAATGADGDYHLNTSTGDVSRKAAGAWSVIGNIRGPQGTPGTNGTNGATWFSGSGVPASATGVNGDHYLNTVNGDVYRRQSGAWSVVGNIRGADGVAGAAWYNGTGAPSNVTGVNGDYYLDTVSGDVYRKTAGTWGIVGNIKGPGGGGGGATEPVTQSIGASGASTPTFTGTLTLIGFVTVTPGSITDRVKLSGWLRPRKDGGTTVRQYWIQCKRNLTGAAPASSDPNIGQSDSGGFSLGTANSDMSVAPFDITDAPGVATPVTYSLWARSDGSTLTARNYEINAQVLTGSSGGGSSSGPASVSVASASFTLAASDGGKIIPVTASIPTVITVPANASVSIPAGTTVHLIQESTGFVVVNPASGVTLRSRNDYRRTACRGDRLTLTKIDTNVWDLSGDLAAPLDGFSLNMAYAFSMRRLFSGYSHKVLHIRRNGDNQETGVFFDSMGRISRFSPTESDRLTLAEWAGWSDVFVKEFYNQARWSHYFGQYDWNMQPKMVFDASGRAMLRFDGQDAMGMGGGADFRFLHDGTGCFLRLKYSNAQTTLNGAAVRVLLSTTEGGYSGETGFAIRLNADNQRSISIVRGSSGNLLAYRDAPATSGYEIAEFRHKFDQNPQAVLNLNGSIYSGAYSSAPPSSGDSPFGMFLGGPYWFQASAFDFDELIIFREMLSDNQVIATL</sequence>
<name>A0ABP8NAR0_9BACT</name>
<accession>A0ABP8NAR0</accession>
<dbReference type="RefSeq" id="WP_345246974.1">
    <property type="nucleotide sequence ID" value="NZ_BAABHD010000076.1"/>
</dbReference>
<protein>
    <recommendedName>
        <fullName evidence="4">Collagen triple helix repeat-containing protein</fullName>
    </recommendedName>
</protein>
<dbReference type="PANTHER" id="PTHR24637:SF428">
    <property type="entry name" value="SCAVENGER RECEPTOR CLASS A MEMBER 3"/>
    <property type="match status" value="1"/>
</dbReference>
<reference evidence="3" key="1">
    <citation type="journal article" date="2019" name="Int. J. Syst. Evol. Microbiol.">
        <title>The Global Catalogue of Microorganisms (GCM) 10K type strain sequencing project: providing services to taxonomists for standard genome sequencing and annotation.</title>
        <authorList>
            <consortium name="The Broad Institute Genomics Platform"/>
            <consortium name="The Broad Institute Genome Sequencing Center for Infectious Disease"/>
            <person name="Wu L."/>
            <person name="Ma J."/>
        </authorList>
    </citation>
    <scope>NUCLEOTIDE SEQUENCE [LARGE SCALE GENOMIC DNA]</scope>
    <source>
        <strain evidence="3">JCM 17927</strain>
    </source>
</reference>
<gene>
    <name evidence="2" type="ORF">GCM10023189_43170</name>
</gene>
<evidence type="ECO:0000313" key="3">
    <source>
        <dbReference type="Proteomes" id="UP001501175"/>
    </source>
</evidence>
<evidence type="ECO:0008006" key="4">
    <source>
        <dbReference type="Google" id="ProtNLM"/>
    </source>
</evidence>
<keyword evidence="3" id="KW-1185">Reference proteome</keyword>
<evidence type="ECO:0000313" key="2">
    <source>
        <dbReference type="EMBL" id="GAA4464199.1"/>
    </source>
</evidence>
<feature type="compositionally biased region" description="Polar residues" evidence="1">
    <location>
        <begin position="413"/>
        <end position="422"/>
    </location>
</feature>
<dbReference type="EMBL" id="BAABHD010000076">
    <property type="protein sequence ID" value="GAA4464199.1"/>
    <property type="molecule type" value="Genomic_DNA"/>
</dbReference>